<gene>
    <name evidence="1" type="ORF">B0H67DRAFT_499902</name>
</gene>
<keyword evidence="2" id="KW-1185">Reference proteome</keyword>
<evidence type="ECO:0000313" key="2">
    <source>
        <dbReference type="Proteomes" id="UP001172102"/>
    </source>
</evidence>
<comment type="caution">
    <text evidence="1">The sequence shown here is derived from an EMBL/GenBank/DDBJ whole genome shotgun (WGS) entry which is preliminary data.</text>
</comment>
<accession>A0AA39ZSB9</accession>
<sequence>MSVPEAGNTIAIPSYKPKAEDATVELEWSQTFKTREATYYIVCAKNASKGNADVMLFIQDRFYKDESSPDYIGKIPGVTKDGDSFTVTINDRFQYGQKNKEGEKRWVVLHDKGNKMYQHRFMTTTVQGNAADWAKTLANSFGAGDLADQVTDLGKRFVGDYLHTF</sequence>
<dbReference type="Proteomes" id="UP001172102">
    <property type="component" value="Unassembled WGS sequence"/>
</dbReference>
<reference evidence="1" key="1">
    <citation type="submission" date="2023-06" db="EMBL/GenBank/DDBJ databases">
        <title>Genome-scale phylogeny and comparative genomics of the fungal order Sordariales.</title>
        <authorList>
            <consortium name="Lawrence Berkeley National Laboratory"/>
            <person name="Hensen N."/>
            <person name="Bonometti L."/>
            <person name="Westerberg I."/>
            <person name="Brannstrom I.O."/>
            <person name="Guillou S."/>
            <person name="Cros-Aarteil S."/>
            <person name="Calhoun S."/>
            <person name="Haridas S."/>
            <person name="Kuo A."/>
            <person name="Mondo S."/>
            <person name="Pangilinan J."/>
            <person name="Riley R."/>
            <person name="Labutti K."/>
            <person name="Andreopoulos B."/>
            <person name="Lipzen A."/>
            <person name="Chen C."/>
            <person name="Yanf M."/>
            <person name="Daum C."/>
            <person name="Ng V."/>
            <person name="Clum A."/>
            <person name="Steindorff A."/>
            <person name="Ohm R."/>
            <person name="Martin F."/>
            <person name="Silar P."/>
            <person name="Natvig D."/>
            <person name="Lalanne C."/>
            <person name="Gautier V."/>
            <person name="Ament-Velasquez S.L."/>
            <person name="Kruys A."/>
            <person name="Hutchinson M.I."/>
            <person name="Powell A.J."/>
            <person name="Barry K."/>
            <person name="Miller A.N."/>
            <person name="Grigoriev I.V."/>
            <person name="Debuchy R."/>
            <person name="Gladieux P."/>
            <person name="Thoren M.H."/>
            <person name="Johannesson H."/>
        </authorList>
    </citation>
    <scope>NUCLEOTIDE SEQUENCE</scope>
    <source>
        <strain evidence="1">SMH4607-1</strain>
    </source>
</reference>
<protein>
    <submittedName>
        <fullName evidence="1">Uncharacterized protein</fullName>
    </submittedName>
</protein>
<organism evidence="1 2">
    <name type="scientific">Lasiosphaeris hirsuta</name>
    <dbReference type="NCBI Taxonomy" id="260670"/>
    <lineage>
        <taxon>Eukaryota</taxon>
        <taxon>Fungi</taxon>
        <taxon>Dikarya</taxon>
        <taxon>Ascomycota</taxon>
        <taxon>Pezizomycotina</taxon>
        <taxon>Sordariomycetes</taxon>
        <taxon>Sordariomycetidae</taxon>
        <taxon>Sordariales</taxon>
        <taxon>Lasiosphaeriaceae</taxon>
        <taxon>Lasiosphaeris</taxon>
    </lineage>
</organism>
<evidence type="ECO:0000313" key="1">
    <source>
        <dbReference type="EMBL" id="KAK0702731.1"/>
    </source>
</evidence>
<dbReference type="EMBL" id="JAUKUA010000008">
    <property type="protein sequence ID" value="KAK0702731.1"/>
    <property type="molecule type" value="Genomic_DNA"/>
</dbReference>
<dbReference type="AlphaFoldDB" id="A0AA39ZSB9"/>
<proteinExistence type="predicted"/>
<name>A0AA39ZSB9_9PEZI</name>